<reference evidence="2 3" key="1">
    <citation type="submission" date="2019-11" db="EMBL/GenBank/DDBJ databases">
        <title>Pedobacter sp. HMF7647 Genome sequencing and assembly.</title>
        <authorList>
            <person name="Kang H."/>
            <person name="Kim H."/>
            <person name="Joh K."/>
        </authorList>
    </citation>
    <scope>NUCLEOTIDE SEQUENCE [LARGE SCALE GENOMIC DNA]</scope>
    <source>
        <strain evidence="2 3">HMF7647</strain>
    </source>
</reference>
<dbReference type="AlphaFoldDB" id="A0A7K1YD11"/>
<protein>
    <recommendedName>
        <fullName evidence="1">DinB-like domain-containing protein</fullName>
    </recommendedName>
</protein>
<evidence type="ECO:0000259" key="1">
    <source>
        <dbReference type="Pfam" id="PF12867"/>
    </source>
</evidence>
<dbReference type="InterPro" id="IPR034660">
    <property type="entry name" value="DinB/YfiT-like"/>
</dbReference>
<evidence type="ECO:0000313" key="2">
    <source>
        <dbReference type="EMBL" id="MXV51938.1"/>
    </source>
</evidence>
<feature type="domain" description="DinB-like" evidence="1">
    <location>
        <begin position="60"/>
        <end position="214"/>
    </location>
</feature>
<name>A0A7K1YD11_9SPHI</name>
<dbReference type="RefSeq" id="WP_160845124.1">
    <property type="nucleotide sequence ID" value="NZ_WVHT01000006.1"/>
</dbReference>
<comment type="caution">
    <text evidence="2">The sequence shown here is derived from an EMBL/GenBank/DDBJ whole genome shotgun (WGS) entry which is preliminary data.</text>
</comment>
<dbReference type="InterPro" id="IPR024775">
    <property type="entry name" value="DinB-like"/>
</dbReference>
<dbReference type="Gene3D" id="1.20.120.450">
    <property type="entry name" value="dinb family like domain"/>
    <property type="match status" value="1"/>
</dbReference>
<evidence type="ECO:0000313" key="3">
    <source>
        <dbReference type="Proteomes" id="UP000466586"/>
    </source>
</evidence>
<dbReference type="Pfam" id="PF12867">
    <property type="entry name" value="DinB_2"/>
    <property type="match status" value="1"/>
</dbReference>
<organism evidence="2 3">
    <name type="scientific">Hufsiella arboris</name>
    <dbReference type="NCBI Taxonomy" id="2695275"/>
    <lineage>
        <taxon>Bacteria</taxon>
        <taxon>Pseudomonadati</taxon>
        <taxon>Bacteroidota</taxon>
        <taxon>Sphingobacteriia</taxon>
        <taxon>Sphingobacteriales</taxon>
        <taxon>Sphingobacteriaceae</taxon>
        <taxon>Hufsiella</taxon>
    </lineage>
</organism>
<dbReference type="Proteomes" id="UP000466586">
    <property type="component" value="Unassembled WGS sequence"/>
</dbReference>
<accession>A0A7K1YD11</accession>
<keyword evidence="3" id="KW-1185">Reference proteome</keyword>
<dbReference type="SUPFAM" id="SSF109854">
    <property type="entry name" value="DinB/YfiT-like putative metalloenzymes"/>
    <property type="match status" value="1"/>
</dbReference>
<dbReference type="EMBL" id="WVHT01000006">
    <property type="protein sequence ID" value="MXV51938.1"/>
    <property type="molecule type" value="Genomic_DNA"/>
</dbReference>
<sequence length="226" mass="24923">MKTVATCLITAAFIITGVNGHANHKNINHQTRKTMTTTQSSSKQGTLTASERDFASRFLKETGSMVFASVKDFTQAQLTFKPATGKWSIEECIKHIAAAEKELWAMVDASLKQPANPEQRAGIKFSDEELIRAVEDHSHKTKTFAALEPANSPYATVSEALAAFKANREKLVAFVESTQADLRNHVSVLPVGTYDAYQFILLISAHSNRHTQQIEEIKASSGFPKR</sequence>
<proteinExistence type="predicted"/>
<gene>
    <name evidence="2" type="ORF">GS399_13225</name>
</gene>